<dbReference type="Proteomes" id="UP000015102">
    <property type="component" value="Unassembled WGS sequence"/>
</dbReference>
<keyword evidence="2" id="KW-1185">Reference proteome</keyword>
<evidence type="ECO:0000313" key="2">
    <source>
        <dbReference type="Proteomes" id="UP000015102"/>
    </source>
</evidence>
<dbReference type="EMBL" id="CAQQ02134539">
    <property type="status" value="NOT_ANNOTATED_CDS"/>
    <property type="molecule type" value="Genomic_DNA"/>
</dbReference>
<dbReference type="EMBL" id="CAQQ02134538">
    <property type="status" value="NOT_ANNOTATED_CDS"/>
    <property type="molecule type" value="Genomic_DNA"/>
</dbReference>
<reference evidence="2" key="1">
    <citation type="submission" date="2013-02" db="EMBL/GenBank/DDBJ databases">
        <authorList>
            <person name="Hughes D."/>
        </authorList>
    </citation>
    <scope>NUCLEOTIDE SEQUENCE</scope>
    <source>
        <strain>Durham</strain>
        <strain evidence="2">NC isolate 2 -- Noor lab</strain>
    </source>
</reference>
<proteinExistence type="predicted"/>
<accession>T1GBL8</accession>
<evidence type="ECO:0000313" key="1">
    <source>
        <dbReference type="EnsemblMetazoa" id="MESCA000652-PA"/>
    </source>
</evidence>
<sequence length="103" mass="11830">MNNNELSDESLSENSNSTNVTVFMLDKSPSSTATEEIEKYEEQETAEPDNIFPAMLQSSLRLVPDKLKDLFKALLRLSFFQNFGRKSKWISYQKSIVHPPLML</sequence>
<dbReference type="HOGENOM" id="CLU_2266813_0_0_1"/>
<name>T1GBL8_MEGSC</name>
<dbReference type="AlphaFoldDB" id="T1GBL8"/>
<reference evidence="1" key="2">
    <citation type="submission" date="2015-06" db="UniProtKB">
        <authorList>
            <consortium name="EnsemblMetazoa"/>
        </authorList>
    </citation>
    <scope>IDENTIFICATION</scope>
</reference>
<dbReference type="EnsemblMetazoa" id="MESCA000652-RA">
    <property type="protein sequence ID" value="MESCA000652-PA"/>
    <property type="gene ID" value="MESCA000652"/>
</dbReference>
<organism evidence="1 2">
    <name type="scientific">Megaselia scalaris</name>
    <name type="common">Humpbacked fly</name>
    <name type="synonym">Phora scalaris</name>
    <dbReference type="NCBI Taxonomy" id="36166"/>
    <lineage>
        <taxon>Eukaryota</taxon>
        <taxon>Metazoa</taxon>
        <taxon>Ecdysozoa</taxon>
        <taxon>Arthropoda</taxon>
        <taxon>Hexapoda</taxon>
        <taxon>Insecta</taxon>
        <taxon>Pterygota</taxon>
        <taxon>Neoptera</taxon>
        <taxon>Endopterygota</taxon>
        <taxon>Diptera</taxon>
        <taxon>Brachycera</taxon>
        <taxon>Muscomorpha</taxon>
        <taxon>Platypezoidea</taxon>
        <taxon>Phoridae</taxon>
        <taxon>Megaseliini</taxon>
        <taxon>Megaselia</taxon>
    </lineage>
</organism>
<protein>
    <submittedName>
        <fullName evidence="1">Uncharacterized protein</fullName>
    </submittedName>
</protein>